<dbReference type="eggNOG" id="ENOG502SF7E">
    <property type="taxonomic scope" value="Eukaryota"/>
</dbReference>
<comment type="caution">
    <text evidence="1">The sequence shown here is derived from an EMBL/GenBank/DDBJ whole genome shotgun (WGS) entry which is preliminary data.</text>
</comment>
<dbReference type="InterPro" id="IPR036188">
    <property type="entry name" value="FAD/NAD-bd_sf"/>
</dbReference>
<evidence type="ECO:0000313" key="1">
    <source>
        <dbReference type="EMBL" id="EIE25061.1"/>
    </source>
</evidence>
<evidence type="ECO:0008006" key="3">
    <source>
        <dbReference type="Google" id="ProtNLM"/>
    </source>
</evidence>
<protein>
    <recommendedName>
        <fullName evidence="3">FAD/NAD(P)-binding domain-containing protein</fullName>
    </recommendedName>
</protein>
<dbReference type="EMBL" id="AGSI01000004">
    <property type="protein sequence ID" value="EIE25061.1"/>
    <property type="molecule type" value="Genomic_DNA"/>
</dbReference>
<accession>I0Z342</accession>
<organism evidence="1 2">
    <name type="scientific">Coccomyxa subellipsoidea (strain C-169)</name>
    <name type="common">Green microalga</name>
    <dbReference type="NCBI Taxonomy" id="574566"/>
    <lineage>
        <taxon>Eukaryota</taxon>
        <taxon>Viridiplantae</taxon>
        <taxon>Chlorophyta</taxon>
        <taxon>core chlorophytes</taxon>
        <taxon>Trebouxiophyceae</taxon>
        <taxon>Trebouxiophyceae incertae sedis</taxon>
        <taxon>Coccomyxaceae</taxon>
        <taxon>Coccomyxa</taxon>
        <taxon>Coccomyxa subellipsoidea</taxon>
    </lineage>
</organism>
<dbReference type="OrthoDB" id="510395at2759"/>
<evidence type="ECO:0000313" key="2">
    <source>
        <dbReference type="Proteomes" id="UP000007264"/>
    </source>
</evidence>
<dbReference type="AlphaFoldDB" id="I0Z342"/>
<name>I0Z342_COCSC</name>
<sequence length="443" mass="48687">MLAAAAVSHFVDEVVMIDKDAALSGSGSEKNLREEFSASSAKLVERAKMRKGVPQYIQPHGLLCRAAHSVELLLPGWQQLAKDLGRMESSPGRWKTWYRGAWTHHPVDNTGLFTLMGSRALIEESIRARLTALRPNVHIHGGCWAAAPLWSTDGSCLEGVVTKAGQEYRADLVIDAAGRRSPVPGWLEGGGYAPPPEVEVDPHVTYSSRLYRLPPQHKLSKDWDVIYIRPTAPITRGGLLQKIENGAVLGCVWGYSGDHPPQDEQGFLDFIASLEVKDMYEAVKDAEPLTKPVAYSGMTNLRRLYEDIPMPGRLAVVYGQGICVAAVEAETMQKLLQEKAGDLGKVTAADLGSLASQYQALAKHIVDFPFSATTGERPKKGPMEKLMGSYLEDLMKLSIRDLAVFKSVQEVLQLMTTPDSLVRPELIAKVLRMHVMRQLSAQP</sequence>
<gene>
    <name evidence="1" type="ORF">COCSUDRAFT_61305</name>
</gene>
<keyword evidence="2" id="KW-1185">Reference proteome</keyword>
<dbReference type="SUPFAM" id="SSF51905">
    <property type="entry name" value="FAD/NAD(P)-binding domain"/>
    <property type="match status" value="1"/>
</dbReference>
<reference evidence="1 2" key="1">
    <citation type="journal article" date="2012" name="Genome Biol.">
        <title>The genome of the polar eukaryotic microalga coccomyxa subellipsoidea reveals traits of cold adaptation.</title>
        <authorList>
            <person name="Blanc G."/>
            <person name="Agarkova I."/>
            <person name="Grimwood J."/>
            <person name="Kuo A."/>
            <person name="Brueggeman A."/>
            <person name="Dunigan D."/>
            <person name="Gurnon J."/>
            <person name="Ladunga I."/>
            <person name="Lindquist E."/>
            <person name="Lucas S."/>
            <person name="Pangilinan J."/>
            <person name="Proschold T."/>
            <person name="Salamov A."/>
            <person name="Schmutz J."/>
            <person name="Weeks D."/>
            <person name="Yamada T."/>
            <person name="Claverie J.M."/>
            <person name="Grigoriev I."/>
            <person name="Van Etten J."/>
            <person name="Lomsadze A."/>
            <person name="Borodovsky M."/>
        </authorList>
    </citation>
    <scope>NUCLEOTIDE SEQUENCE [LARGE SCALE GENOMIC DNA]</scope>
    <source>
        <strain evidence="1 2">C-169</strain>
    </source>
</reference>
<dbReference type="RefSeq" id="XP_005649605.1">
    <property type="nucleotide sequence ID" value="XM_005649548.1"/>
</dbReference>
<dbReference type="KEGG" id="csl:COCSUDRAFT_61305"/>
<dbReference type="Proteomes" id="UP000007264">
    <property type="component" value="Unassembled WGS sequence"/>
</dbReference>
<proteinExistence type="predicted"/>
<dbReference type="GeneID" id="17043064"/>